<sequence length="356" mass="38666">MDQIEVAVVGVGWCGGIRAEACAAHPLVSGVHVVENRPERLREVAAAIGAKSAAADYRALLENPDVSAVFVCATPETTHFPMARDFLRAGKHVFLEKPIALELEEADELISIARSSRLKFTIGYSQRFNPKFAYVKQCISDGTIGKPVSALVSRHISRSLGKKISGRVKLSPAAMESTHDLDFVLWCLEPAKPVRVYSQVNYGAMRESTGNEIPDLQWMTVTMDSGLTFVVGGGWSLPPGYPNFSSTWIEMIGTEGALMVDDTHRDVMLNTMKNGAVFPMSTMPGESVGHVYAGPMASETVHFVEAVALDRPVLVTPEQARRVMELYIAADLSAELNEPVTLPLENKRPAKLAAGI</sequence>
<accession>A0A1M5W3W5</accession>
<dbReference type="InterPro" id="IPR000683">
    <property type="entry name" value="Gfo/Idh/MocA-like_OxRdtase_N"/>
</dbReference>
<proteinExistence type="predicted"/>
<reference evidence="3 4" key="1">
    <citation type="submission" date="2016-11" db="EMBL/GenBank/DDBJ databases">
        <authorList>
            <person name="Jaros S."/>
            <person name="Januszkiewicz K."/>
            <person name="Wedrychowicz H."/>
        </authorList>
    </citation>
    <scope>NUCLEOTIDE SEQUENCE [LARGE SCALE GENOMIC DNA]</scope>
    <source>
        <strain evidence="3 4">GAS138</strain>
    </source>
</reference>
<name>A0A1M5W3W5_9BRAD</name>
<feature type="domain" description="GFO/IDH/MocA-like oxidoreductase" evidence="2">
    <location>
        <begin position="132"/>
        <end position="258"/>
    </location>
</feature>
<dbReference type="Gene3D" id="3.30.360.10">
    <property type="entry name" value="Dihydrodipicolinate Reductase, domain 2"/>
    <property type="match status" value="1"/>
</dbReference>
<dbReference type="Gene3D" id="3.40.50.720">
    <property type="entry name" value="NAD(P)-binding Rossmann-like Domain"/>
    <property type="match status" value="1"/>
</dbReference>
<dbReference type="InterPro" id="IPR036291">
    <property type="entry name" value="NAD(P)-bd_dom_sf"/>
</dbReference>
<dbReference type="Pfam" id="PF01408">
    <property type="entry name" value="GFO_IDH_MocA"/>
    <property type="match status" value="1"/>
</dbReference>
<dbReference type="GO" id="GO:0000166">
    <property type="term" value="F:nucleotide binding"/>
    <property type="evidence" value="ECO:0007669"/>
    <property type="project" value="InterPro"/>
</dbReference>
<evidence type="ECO:0000313" key="3">
    <source>
        <dbReference type="EMBL" id="SHH82165.1"/>
    </source>
</evidence>
<evidence type="ECO:0000313" key="4">
    <source>
        <dbReference type="Proteomes" id="UP000189796"/>
    </source>
</evidence>
<dbReference type="InterPro" id="IPR055170">
    <property type="entry name" value="GFO_IDH_MocA-like_dom"/>
</dbReference>
<dbReference type="Pfam" id="PF22725">
    <property type="entry name" value="GFO_IDH_MocA_C3"/>
    <property type="match status" value="1"/>
</dbReference>
<dbReference type="SUPFAM" id="SSF51735">
    <property type="entry name" value="NAD(P)-binding Rossmann-fold domains"/>
    <property type="match status" value="1"/>
</dbReference>
<dbReference type="InterPro" id="IPR051450">
    <property type="entry name" value="Gfo/Idh/MocA_Oxidoreductases"/>
</dbReference>
<evidence type="ECO:0000259" key="2">
    <source>
        <dbReference type="Pfam" id="PF22725"/>
    </source>
</evidence>
<dbReference type="SUPFAM" id="SSF55347">
    <property type="entry name" value="Glyceraldehyde-3-phosphate dehydrogenase-like, C-terminal domain"/>
    <property type="match status" value="1"/>
</dbReference>
<dbReference type="PANTHER" id="PTHR43377">
    <property type="entry name" value="BILIVERDIN REDUCTASE A"/>
    <property type="match status" value="1"/>
</dbReference>
<dbReference type="OrthoDB" id="9792935at2"/>
<dbReference type="RefSeq" id="WP_079604753.1">
    <property type="nucleotide sequence ID" value="NZ_LT670817.1"/>
</dbReference>
<evidence type="ECO:0000259" key="1">
    <source>
        <dbReference type="Pfam" id="PF01408"/>
    </source>
</evidence>
<organism evidence="3 4">
    <name type="scientific">Bradyrhizobium erythrophlei</name>
    <dbReference type="NCBI Taxonomy" id="1437360"/>
    <lineage>
        <taxon>Bacteria</taxon>
        <taxon>Pseudomonadati</taxon>
        <taxon>Pseudomonadota</taxon>
        <taxon>Alphaproteobacteria</taxon>
        <taxon>Hyphomicrobiales</taxon>
        <taxon>Nitrobacteraceae</taxon>
        <taxon>Bradyrhizobium</taxon>
    </lineage>
</organism>
<dbReference type="PANTHER" id="PTHR43377:SF1">
    <property type="entry name" value="BILIVERDIN REDUCTASE A"/>
    <property type="match status" value="1"/>
</dbReference>
<dbReference type="Proteomes" id="UP000189796">
    <property type="component" value="Chromosome I"/>
</dbReference>
<feature type="domain" description="Gfo/Idh/MocA-like oxidoreductase N-terminal" evidence="1">
    <location>
        <begin position="4"/>
        <end position="124"/>
    </location>
</feature>
<dbReference type="AlphaFoldDB" id="A0A1M5W3W5"/>
<dbReference type="EMBL" id="LT670817">
    <property type="protein sequence ID" value="SHH82165.1"/>
    <property type="molecule type" value="Genomic_DNA"/>
</dbReference>
<protein>
    <submittedName>
        <fullName evidence="3">Predicted dehydrogenase</fullName>
    </submittedName>
</protein>
<gene>
    <name evidence="3" type="ORF">SAMN05443248_6336</name>
</gene>